<dbReference type="SUPFAM" id="SSF69279">
    <property type="entry name" value="Phage tail proteins"/>
    <property type="match status" value="2"/>
</dbReference>
<dbReference type="Gene3D" id="3.55.50.10">
    <property type="entry name" value="Baseplate protein-like domains"/>
    <property type="match status" value="1"/>
</dbReference>
<dbReference type="EMBL" id="JBFMVT010000002">
    <property type="protein sequence ID" value="MEW7314755.1"/>
    <property type="molecule type" value="Genomic_DNA"/>
</dbReference>
<evidence type="ECO:0000256" key="2">
    <source>
        <dbReference type="SAM" id="MobiDB-lite"/>
    </source>
</evidence>
<organism evidence="5 6">
    <name type="scientific">Buttiauxella gaviniae</name>
    <dbReference type="NCBI Taxonomy" id="82990"/>
    <lineage>
        <taxon>Bacteria</taxon>
        <taxon>Pseudomonadati</taxon>
        <taxon>Pseudomonadota</taxon>
        <taxon>Gammaproteobacteria</taxon>
        <taxon>Enterobacterales</taxon>
        <taxon>Enterobacteriaceae</taxon>
        <taxon>Buttiauxella</taxon>
    </lineage>
</organism>
<sequence length="818" mass="91030">MASDGTRFTFTAGRTPDDTFAVVDFQLTQSLSSLFRLELTLASSNPALEFRKVLDQGGTLIIRQGEEIKRRLRGIVTFCEQGNTGRHQTLYHITLRPELWRSSQRQNCRSFQNVDIRAIFQTLLKETGVLTHDALFRRPHPFREFCVQYQETDFDFIARLAAEEGIFFCEEEYLERNLQKLTFADDSRVLRRLDPLPYNPNGASESSRYCINSFCRRAQIRPAQVTTRDYTFKAPLWPGQFNHRPSEMPNQRAVYEIFDYPGRFKDAQRGADFAKYQVEGWRSDVDYATGTSNSPQLQPGRCFSLTDHPRADLNDLWQVVACTLTGSQPQALTGSEGQGTTLTNSFSVIPAIQTWRAQPPLKPRVDGPQSAVVTGPPGEEIFCDEHGRVRVKFTWDRYNQADAKSSCWIRVSQAWAGAGFGNIAIPRVGQEVIVDFLNGDPDQPIITGRTYHAGNRAPGDLPGTRTQMAIRSQTYKGSGYNELMFEDETNQELLSMHAQKDMKTVVLNNRDTEVKSDHTETIGNNQNITVALGQTVTVGKENAAGHDTTLSVAHDRQTNVGNDQTLRVAHDRTENIGHDDALYVANDRKITVKGKQAHITTGDHVSLVKGKYSLEVKDDLAQKIAGALGIDVQGDIALKSHSKITLQVGASFIVIHPAGIDITGPKINLNGGGTPGTPVPTLQPAMLSPLADGGDGGSPQDNGIEHFGDKNSSDESDASKEEDESINEEKKITSISWSYGEDKIKVEDISRHYADLNLHVQTIGYQSGESVSCEVEYNRIDDTKDHLHFNGIVNDNGTICICNIFNNTLMNIIEKDQR</sequence>
<dbReference type="SUPFAM" id="SSF69255">
    <property type="entry name" value="gp5 N-terminal domain-like"/>
    <property type="match status" value="1"/>
</dbReference>
<evidence type="ECO:0000313" key="6">
    <source>
        <dbReference type="Proteomes" id="UP001555342"/>
    </source>
</evidence>
<feature type="domain" description="Gp5/Type VI secretion system Vgr C-terminal trimerisation" evidence="4">
    <location>
        <begin position="469"/>
        <end position="542"/>
    </location>
</feature>
<accession>A0ABV3NYX2</accession>
<keyword evidence="6" id="KW-1185">Reference proteome</keyword>
<dbReference type="Proteomes" id="UP001555342">
    <property type="component" value="Unassembled WGS sequence"/>
</dbReference>
<dbReference type="InterPro" id="IPR037026">
    <property type="entry name" value="Vgr_OB-fold_dom_sf"/>
</dbReference>
<feature type="domain" description="Gp5/Type VI secretion system Vgr protein OB-fold" evidence="3">
    <location>
        <begin position="385"/>
        <end position="451"/>
    </location>
</feature>
<evidence type="ECO:0000259" key="4">
    <source>
        <dbReference type="Pfam" id="PF22178"/>
    </source>
</evidence>
<dbReference type="InterPro" id="IPR050708">
    <property type="entry name" value="T6SS_VgrG/RHS"/>
</dbReference>
<name>A0ABV3NYX2_9ENTR</name>
<dbReference type="NCBIfam" id="TIGR03361">
    <property type="entry name" value="VI_Rhs_Vgr"/>
    <property type="match status" value="1"/>
</dbReference>
<dbReference type="PANTHER" id="PTHR32305">
    <property type="match status" value="1"/>
</dbReference>
<gene>
    <name evidence="5" type="primary">tssI</name>
    <name evidence="5" type="ORF">AB1E22_18970</name>
</gene>
<dbReference type="Gene3D" id="4.10.220.110">
    <property type="match status" value="1"/>
</dbReference>
<dbReference type="InterPro" id="IPR054030">
    <property type="entry name" value="Gp5_Vgr_C"/>
</dbReference>
<evidence type="ECO:0000313" key="5">
    <source>
        <dbReference type="EMBL" id="MEW7314755.1"/>
    </source>
</evidence>
<dbReference type="InterPro" id="IPR017847">
    <property type="entry name" value="T6SS_RhsGE_Vgr_subset"/>
</dbReference>
<dbReference type="Gene3D" id="2.40.50.230">
    <property type="entry name" value="Gp5 N-terminal domain"/>
    <property type="match status" value="1"/>
</dbReference>
<protein>
    <submittedName>
        <fullName evidence="5">Type VI secretion system tip protein TssI/VgrG</fullName>
    </submittedName>
</protein>
<comment type="caution">
    <text evidence="5">The sequence shown here is derived from an EMBL/GenBank/DDBJ whole genome shotgun (WGS) entry which is preliminary data.</text>
</comment>
<dbReference type="InterPro" id="IPR006533">
    <property type="entry name" value="T6SS_Vgr_RhsGE"/>
</dbReference>
<proteinExistence type="inferred from homology"/>
<evidence type="ECO:0000256" key="1">
    <source>
        <dbReference type="ARBA" id="ARBA00005558"/>
    </source>
</evidence>
<reference evidence="5 6" key="1">
    <citation type="submission" date="2024-07" db="EMBL/GenBank/DDBJ databases">
        <authorList>
            <person name="Wang L."/>
        </authorList>
    </citation>
    <scope>NUCLEOTIDE SEQUENCE [LARGE SCALE GENOMIC DNA]</scope>
    <source>
        <strain evidence="5 6">WL359</strain>
    </source>
</reference>
<dbReference type="Pfam" id="PF05954">
    <property type="entry name" value="Phage_GPD"/>
    <property type="match status" value="1"/>
</dbReference>
<dbReference type="InterPro" id="IPR006531">
    <property type="entry name" value="Gp5/Vgr_OB"/>
</dbReference>
<dbReference type="Pfam" id="PF22178">
    <property type="entry name" value="Gp5_trimer_C"/>
    <property type="match status" value="2"/>
</dbReference>
<dbReference type="PANTHER" id="PTHR32305:SF11">
    <property type="entry name" value="TYPE VI SECRETION SYSTEM SPIKE PROTEIN VGRG3"/>
    <property type="match status" value="1"/>
</dbReference>
<feature type="region of interest" description="Disordered" evidence="2">
    <location>
        <begin position="671"/>
        <end position="729"/>
    </location>
</feature>
<dbReference type="Gene3D" id="2.30.110.50">
    <property type="match status" value="1"/>
</dbReference>
<dbReference type="RefSeq" id="WP_367596772.1">
    <property type="nucleotide sequence ID" value="NZ_JBFMVT010000002.1"/>
</dbReference>
<dbReference type="NCBIfam" id="TIGR01646">
    <property type="entry name" value="vgr_GE"/>
    <property type="match status" value="1"/>
</dbReference>
<dbReference type="Pfam" id="PF04717">
    <property type="entry name" value="Phage_base_V"/>
    <property type="match status" value="1"/>
</dbReference>
<evidence type="ECO:0000259" key="3">
    <source>
        <dbReference type="Pfam" id="PF04717"/>
    </source>
</evidence>
<dbReference type="SUPFAM" id="SSF69349">
    <property type="entry name" value="Phage fibre proteins"/>
    <property type="match status" value="2"/>
</dbReference>
<feature type="domain" description="Gp5/Type VI secretion system Vgr C-terminal trimerisation" evidence="4">
    <location>
        <begin position="544"/>
        <end position="621"/>
    </location>
</feature>
<comment type="similarity">
    <text evidence="1">Belongs to the VgrG protein family.</text>
</comment>
<feature type="compositionally biased region" description="Basic and acidic residues" evidence="2">
    <location>
        <begin position="703"/>
        <end position="719"/>
    </location>
</feature>